<evidence type="ECO:0000256" key="11">
    <source>
        <dbReference type="ARBA" id="ARBA00047690"/>
    </source>
</evidence>
<dbReference type="PROSITE" id="PS00943">
    <property type="entry name" value="UBIA"/>
    <property type="match status" value="1"/>
</dbReference>
<evidence type="ECO:0000256" key="5">
    <source>
        <dbReference type="ARBA" id="ARBA00022946"/>
    </source>
</evidence>
<dbReference type="InterPro" id="IPR006369">
    <property type="entry name" value="Protohaem_IX_farnesylTrfase"/>
</dbReference>
<gene>
    <name evidence="14" type="primary">Cox10</name>
    <name evidence="14" type="ORF">Anas_11542</name>
</gene>
<dbReference type="GO" id="GO:0031966">
    <property type="term" value="C:mitochondrial membrane"/>
    <property type="evidence" value="ECO:0007669"/>
    <property type="project" value="UniProtKB-SubCell"/>
</dbReference>
<dbReference type="AlphaFoldDB" id="A0A5N5T8Z6"/>
<dbReference type="Proteomes" id="UP000326759">
    <property type="component" value="Unassembled WGS sequence"/>
</dbReference>
<feature type="transmembrane region" description="Helical" evidence="13">
    <location>
        <begin position="284"/>
        <end position="302"/>
    </location>
</feature>
<evidence type="ECO:0000256" key="9">
    <source>
        <dbReference type="ARBA" id="ARBA00023136"/>
    </source>
</evidence>
<keyword evidence="4 13" id="KW-0812">Transmembrane</keyword>
<dbReference type="InterPro" id="IPR016315">
    <property type="entry name" value="Protohaem_IX_farnesylTrfase_mt"/>
</dbReference>
<evidence type="ECO:0000256" key="8">
    <source>
        <dbReference type="ARBA" id="ARBA00023133"/>
    </source>
</evidence>
<accession>A0A5N5T8Z6</accession>
<dbReference type="InterPro" id="IPR000537">
    <property type="entry name" value="UbiA_prenyltransferase"/>
</dbReference>
<evidence type="ECO:0000313" key="14">
    <source>
        <dbReference type="EMBL" id="KAB7503113.1"/>
    </source>
</evidence>
<keyword evidence="9 12" id="KW-0472">Membrane</keyword>
<dbReference type="NCBIfam" id="TIGR01473">
    <property type="entry name" value="cyoE_ctaB"/>
    <property type="match status" value="1"/>
</dbReference>
<keyword evidence="15" id="KW-1185">Reference proteome</keyword>
<dbReference type="InterPro" id="IPR044878">
    <property type="entry name" value="UbiA_sf"/>
</dbReference>
<feature type="transmembrane region" description="Helical" evidence="13">
    <location>
        <begin position="309"/>
        <end position="327"/>
    </location>
</feature>
<dbReference type="OrthoDB" id="5211at2759"/>
<evidence type="ECO:0000256" key="3">
    <source>
        <dbReference type="ARBA" id="ARBA00022679"/>
    </source>
</evidence>
<dbReference type="GO" id="GO:0008495">
    <property type="term" value="F:protoheme IX farnesyltransferase activity"/>
    <property type="evidence" value="ECO:0007669"/>
    <property type="project" value="UniProtKB-EC"/>
</dbReference>
<evidence type="ECO:0000256" key="10">
    <source>
        <dbReference type="ARBA" id="ARBA00030253"/>
    </source>
</evidence>
<organism evidence="14 15">
    <name type="scientific">Armadillidium nasatum</name>
    <dbReference type="NCBI Taxonomy" id="96803"/>
    <lineage>
        <taxon>Eukaryota</taxon>
        <taxon>Metazoa</taxon>
        <taxon>Ecdysozoa</taxon>
        <taxon>Arthropoda</taxon>
        <taxon>Crustacea</taxon>
        <taxon>Multicrustacea</taxon>
        <taxon>Malacostraca</taxon>
        <taxon>Eumalacostraca</taxon>
        <taxon>Peracarida</taxon>
        <taxon>Isopoda</taxon>
        <taxon>Oniscidea</taxon>
        <taxon>Crinocheta</taxon>
        <taxon>Armadillidiidae</taxon>
        <taxon>Armadillidium</taxon>
    </lineage>
</organism>
<dbReference type="InterPro" id="IPR030470">
    <property type="entry name" value="UbiA_prenylTrfase_CS"/>
</dbReference>
<comment type="catalytic activity">
    <reaction evidence="11">
        <text>heme b + (2E,6E)-farnesyl diphosphate + H2O = Fe(II)-heme o + diphosphate</text>
        <dbReference type="Rhea" id="RHEA:28070"/>
        <dbReference type="ChEBI" id="CHEBI:15377"/>
        <dbReference type="ChEBI" id="CHEBI:33019"/>
        <dbReference type="ChEBI" id="CHEBI:60344"/>
        <dbReference type="ChEBI" id="CHEBI:60530"/>
        <dbReference type="ChEBI" id="CHEBI:175763"/>
        <dbReference type="EC" id="2.5.1.141"/>
    </reaction>
</comment>
<dbReference type="CDD" id="cd13957">
    <property type="entry name" value="PT_UbiA_Cox10"/>
    <property type="match status" value="1"/>
</dbReference>
<dbReference type="Pfam" id="PF01040">
    <property type="entry name" value="UbiA"/>
    <property type="match status" value="1"/>
</dbReference>
<evidence type="ECO:0000256" key="12">
    <source>
        <dbReference type="PIRNR" id="PIRNR001773"/>
    </source>
</evidence>
<feature type="transmembrane region" description="Helical" evidence="13">
    <location>
        <begin position="391"/>
        <end position="409"/>
    </location>
</feature>
<name>A0A5N5T8Z6_9CRUS</name>
<dbReference type="PANTHER" id="PTHR43448:SF2">
    <property type="entry name" value="PROTOHEME IX FARNESYLTRANSFERASE, MITOCHONDRIAL"/>
    <property type="match status" value="1"/>
</dbReference>
<evidence type="ECO:0000256" key="2">
    <source>
        <dbReference type="ARBA" id="ARBA00016335"/>
    </source>
</evidence>
<reference evidence="14 15" key="1">
    <citation type="journal article" date="2019" name="PLoS Biol.">
        <title>Sex chromosomes control vertical transmission of feminizing Wolbachia symbionts in an isopod.</title>
        <authorList>
            <person name="Becking T."/>
            <person name="Chebbi M.A."/>
            <person name="Giraud I."/>
            <person name="Moumen B."/>
            <person name="Laverre T."/>
            <person name="Caubet Y."/>
            <person name="Peccoud J."/>
            <person name="Gilbert C."/>
            <person name="Cordaux R."/>
        </authorList>
    </citation>
    <scope>NUCLEOTIDE SEQUENCE [LARGE SCALE GENOMIC DNA]</scope>
    <source>
        <strain evidence="14">ANa2</strain>
        <tissue evidence="14">Whole body excluding digestive tract and cuticle</tissue>
    </source>
</reference>
<feature type="transmembrane region" description="Helical" evidence="13">
    <location>
        <begin position="333"/>
        <end position="351"/>
    </location>
</feature>
<keyword evidence="8 12" id="KW-0350">Heme biosynthesis</keyword>
<comment type="function">
    <text evidence="12">Converts protoheme IX and farnesyl diphosphate to heme O.</text>
</comment>
<protein>
    <recommendedName>
        <fullName evidence="2 12">Protoheme IX farnesyltransferase, mitochondrial</fullName>
        <ecNumber evidence="12">2.5.1.-</ecNumber>
    </recommendedName>
    <alternativeName>
        <fullName evidence="10 12">Heme O synthase</fullName>
    </alternativeName>
</protein>
<keyword evidence="5" id="KW-0809">Transit peptide</keyword>
<dbReference type="EC" id="2.5.1.-" evidence="12"/>
<dbReference type="HAMAP" id="MF_00154">
    <property type="entry name" value="CyoE_CtaB"/>
    <property type="match status" value="1"/>
</dbReference>
<feature type="transmembrane region" description="Helical" evidence="13">
    <location>
        <begin position="438"/>
        <end position="455"/>
    </location>
</feature>
<comment type="subcellular location">
    <subcellularLocation>
        <location evidence="1">Mitochondrion membrane</location>
        <topology evidence="1">Multi-pass membrane protein</topology>
    </subcellularLocation>
</comment>
<dbReference type="PIRSF" id="PIRSF001773">
    <property type="entry name" value="COX10"/>
    <property type="match status" value="1"/>
</dbReference>
<evidence type="ECO:0000256" key="13">
    <source>
        <dbReference type="SAM" id="Phobius"/>
    </source>
</evidence>
<keyword evidence="3 12" id="KW-0808">Transferase</keyword>
<dbReference type="FunFam" id="1.10.357.140:FF:000004">
    <property type="entry name" value="Protoheme IX farnesyltransferase, mitochondrial"/>
    <property type="match status" value="1"/>
</dbReference>
<evidence type="ECO:0000313" key="15">
    <source>
        <dbReference type="Proteomes" id="UP000326759"/>
    </source>
</evidence>
<dbReference type="Gene3D" id="1.10.357.140">
    <property type="entry name" value="UbiA prenyltransferase"/>
    <property type="match status" value="1"/>
</dbReference>
<dbReference type="EMBL" id="SEYY01005853">
    <property type="protein sequence ID" value="KAB7503113.1"/>
    <property type="molecule type" value="Genomic_DNA"/>
</dbReference>
<sequence length="470" mass="53588">MILSKDVSIFFWDKGNGISHSRRSKLLQYLWQGPFQMYIFRCFCLNVKNFKSRYSSCFNIYSSHLRFISNSKKHVPNLVKKRRKYITSITGFSHNTKNLQFSTDAEKKENDKEYVQEVGKESPKKFNFKKNVNSKPNSLMWKEQKIDYKDLPALYLSLAKSRLTDLFTCLIELNIIFPSVRQSWNFKSGKFRLGLVAMTAMAGYIMGDSAFDPSTFLLCSLGTALISCSANSINQFFEVPFDSQMNRTQNRVLVRGRLTPLHAVIFGVTCGLSGLSLLHFGVNGLTAFLGMTNLVLYTCIYTPLKRFSIFNTWVGAIVGAIPPIMGWTGCTGSLNVGAFILGGILFAWQFPHFNALSWNLRPDYSRAGYRMMSVTNPGLCRRTTLRFSASLIALSILAPVLDVTTWTFAFDSLPLNLYLTYLAWKFYKKSDSQNSRKLFRFSLIHLPLLLTLMIISRASKPKEEKEKVEL</sequence>
<comment type="caution">
    <text evidence="14">The sequence shown here is derived from an EMBL/GenBank/DDBJ whole genome shotgun (WGS) entry which is preliminary data.</text>
</comment>
<comment type="similarity">
    <text evidence="12">Belongs to the ubiA prenyltransferase family.</text>
</comment>
<dbReference type="PANTHER" id="PTHR43448">
    <property type="entry name" value="PROTOHEME IX FARNESYLTRANSFERASE, MITOCHONDRIAL"/>
    <property type="match status" value="1"/>
</dbReference>
<proteinExistence type="inferred from homology"/>
<evidence type="ECO:0000256" key="7">
    <source>
        <dbReference type="ARBA" id="ARBA00023128"/>
    </source>
</evidence>
<dbReference type="GO" id="GO:0006784">
    <property type="term" value="P:heme A biosynthetic process"/>
    <property type="evidence" value="ECO:0007669"/>
    <property type="project" value="TreeGrafter"/>
</dbReference>
<keyword evidence="6 13" id="KW-1133">Transmembrane helix</keyword>
<evidence type="ECO:0000256" key="1">
    <source>
        <dbReference type="ARBA" id="ARBA00004225"/>
    </source>
</evidence>
<evidence type="ECO:0000256" key="4">
    <source>
        <dbReference type="ARBA" id="ARBA00022692"/>
    </source>
</evidence>
<keyword evidence="7 12" id="KW-0496">Mitochondrion</keyword>
<evidence type="ECO:0000256" key="6">
    <source>
        <dbReference type="ARBA" id="ARBA00022989"/>
    </source>
</evidence>